<proteinExistence type="predicted"/>
<name>A0A1F5FUY0_9BACT</name>
<dbReference type="EMBL" id="MFAQ01000017">
    <property type="protein sequence ID" value="OGD83419.1"/>
    <property type="molecule type" value="Genomic_DNA"/>
</dbReference>
<organism evidence="1 2">
    <name type="scientific">Candidatus Collierbacteria bacterium RIFOXYD1_FULL_40_9</name>
    <dbReference type="NCBI Taxonomy" id="1817731"/>
    <lineage>
        <taxon>Bacteria</taxon>
        <taxon>Candidatus Collieribacteriota</taxon>
    </lineage>
</organism>
<dbReference type="Proteomes" id="UP000179237">
    <property type="component" value="Unassembled WGS sequence"/>
</dbReference>
<comment type="caution">
    <text evidence="1">The sequence shown here is derived from an EMBL/GenBank/DDBJ whole genome shotgun (WGS) entry which is preliminary data.</text>
</comment>
<evidence type="ECO:0000313" key="2">
    <source>
        <dbReference type="Proteomes" id="UP000179237"/>
    </source>
</evidence>
<dbReference type="AlphaFoldDB" id="A0A1F5FUY0"/>
<evidence type="ECO:0000313" key="1">
    <source>
        <dbReference type="EMBL" id="OGD83419.1"/>
    </source>
</evidence>
<reference evidence="1 2" key="1">
    <citation type="journal article" date="2016" name="Nat. Commun.">
        <title>Thousands of microbial genomes shed light on interconnected biogeochemical processes in an aquifer system.</title>
        <authorList>
            <person name="Anantharaman K."/>
            <person name="Brown C.T."/>
            <person name="Hug L.A."/>
            <person name="Sharon I."/>
            <person name="Castelle C.J."/>
            <person name="Probst A.J."/>
            <person name="Thomas B.C."/>
            <person name="Singh A."/>
            <person name="Wilkins M.J."/>
            <person name="Karaoz U."/>
            <person name="Brodie E.L."/>
            <person name="Williams K.H."/>
            <person name="Hubbard S.S."/>
            <person name="Banfield J.F."/>
        </authorList>
    </citation>
    <scope>NUCLEOTIDE SEQUENCE [LARGE SCALE GENOMIC DNA]</scope>
</reference>
<accession>A0A1F5FUY0</accession>
<gene>
    <name evidence="1" type="ORF">A2572_01780</name>
</gene>
<protein>
    <submittedName>
        <fullName evidence="1">Uncharacterized protein</fullName>
    </submittedName>
</protein>
<sequence length="102" mass="11298">MFQSRVPLRKLGQMPETYDLKDVPIPEGYRLVRAQGVGYQIVLNNPGPDDPAPGSVELNGDDIVYTVYPSAPGAMDLFDALVRFWATKGVKLGFEDVKNENK</sequence>